<feature type="transmembrane region" description="Helical" evidence="1">
    <location>
        <begin position="77"/>
        <end position="96"/>
    </location>
</feature>
<feature type="domain" description="VanZ-like" evidence="3">
    <location>
        <begin position="7"/>
        <end position="153"/>
    </location>
</feature>
<dbReference type="AlphaFoldDB" id="A0A0C7GA26"/>
<feature type="chain" id="PRO_5039321023" evidence="2">
    <location>
        <begin position="20"/>
        <end position="180"/>
    </location>
</feature>
<evidence type="ECO:0000313" key="4">
    <source>
        <dbReference type="EMBL" id="CEQ04589.1"/>
    </source>
</evidence>
<reference evidence="5" key="1">
    <citation type="submission" date="2015-01" db="EMBL/GenBank/DDBJ databases">
        <authorList>
            <person name="Aslett M.A."/>
            <person name="De Silva N."/>
        </authorList>
    </citation>
    <scope>NUCLEOTIDE SEQUENCE [LARGE SCALE GENOMIC DNA]</scope>
    <source>
        <strain evidence="5">R28058</strain>
    </source>
</reference>
<keyword evidence="1" id="KW-0812">Transmembrane</keyword>
<evidence type="ECO:0000259" key="3">
    <source>
        <dbReference type="Pfam" id="PF04892"/>
    </source>
</evidence>
<protein>
    <submittedName>
        <fullName evidence="4">Phosphotransbutyrylase</fullName>
    </submittedName>
</protein>
<evidence type="ECO:0000256" key="2">
    <source>
        <dbReference type="SAM" id="SignalP"/>
    </source>
</evidence>
<proteinExistence type="predicted"/>
<organism evidence="4 5">
    <name type="scientific">Paraclostridium sordellii</name>
    <name type="common">Clostridium sordellii</name>
    <dbReference type="NCBI Taxonomy" id="1505"/>
    <lineage>
        <taxon>Bacteria</taxon>
        <taxon>Bacillati</taxon>
        <taxon>Bacillota</taxon>
        <taxon>Clostridia</taxon>
        <taxon>Peptostreptococcales</taxon>
        <taxon>Peptostreptococcaceae</taxon>
        <taxon>Paraclostridium</taxon>
    </lineage>
</organism>
<feature type="signal peptide" evidence="2">
    <location>
        <begin position="1"/>
        <end position="19"/>
    </location>
</feature>
<dbReference type="Proteomes" id="UP000049127">
    <property type="component" value="Unassembled WGS sequence"/>
</dbReference>
<dbReference type="RefSeq" id="WP_055342709.1">
    <property type="nucleotide sequence ID" value="NZ_CDNI01000021.1"/>
</dbReference>
<name>A0A0C7GA26_PARSO</name>
<accession>A0A0C7GA26</accession>
<evidence type="ECO:0000256" key="1">
    <source>
        <dbReference type="SAM" id="Phobius"/>
    </source>
</evidence>
<dbReference type="OrthoDB" id="291892at2"/>
<dbReference type="InterPro" id="IPR006976">
    <property type="entry name" value="VanZ-like"/>
</dbReference>
<feature type="transmembrane region" description="Helical" evidence="1">
    <location>
        <begin position="101"/>
        <end position="118"/>
    </location>
</feature>
<dbReference type="EMBL" id="CEKZ01000014">
    <property type="protein sequence ID" value="CEQ04589.1"/>
    <property type="molecule type" value="Genomic_DNA"/>
</dbReference>
<feature type="transmembrane region" description="Helical" evidence="1">
    <location>
        <begin position="143"/>
        <end position="168"/>
    </location>
</feature>
<dbReference type="Pfam" id="PF04892">
    <property type="entry name" value="VanZ"/>
    <property type="match status" value="1"/>
</dbReference>
<keyword evidence="1" id="KW-1133">Transmembrane helix</keyword>
<keyword evidence="1" id="KW-0472">Membrane</keyword>
<keyword evidence="2" id="KW-0732">Signal</keyword>
<evidence type="ECO:0000313" key="5">
    <source>
        <dbReference type="Proteomes" id="UP000049127"/>
    </source>
</evidence>
<gene>
    <name evidence="4" type="ORF">R28058_23071</name>
</gene>
<sequence>MKKLLCLMLVVLTMGTMYYFSSQKGDVSTVQSDTAVSIIDQITNEVTLKDHRLISIKEKVFNVLKKYGSKRYIVRKLAHFSIYACIGASISLFIYVLSKKIYISSVVAMIASISYAYYDEMRQLSVAGRSGNMKDVLIDSTGAFTGILILLIIIVTFKGIRGFFNFLFRRNKDHKYKENI</sequence>
<dbReference type="NCBIfam" id="NF037970">
    <property type="entry name" value="vanZ_1"/>
    <property type="match status" value="1"/>
</dbReference>